<evidence type="ECO:0000313" key="4">
    <source>
        <dbReference type="Proteomes" id="UP001208186"/>
    </source>
</evidence>
<evidence type="ECO:0000256" key="1">
    <source>
        <dbReference type="SAM" id="MobiDB-lite"/>
    </source>
</evidence>
<sequence length="116" mass="12949">MSKNRDEKGQFTEQVTLADVLEVFETVDGPVVTSGDVATVTGCSRDSARRKLDRLHDQGRVGRRKTSGRIVYWRREDADPNPVDPDDPIFVDRPVISSGRENLSEQVDDLLYGADS</sequence>
<evidence type="ECO:0000313" key="5">
    <source>
        <dbReference type="Proteomes" id="UP001209746"/>
    </source>
</evidence>
<dbReference type="RefSeq" id="WP_315908923.1">
    <property type="nucleotide sequence ID" value="NZ_JAOPKC010000008.1"/>
</dbReference>
<evidence type="ECO:0000313" key="3">
    <source>
        <dbReference type="EMBL" id="MCU4726416.1"/>
    </source>
</evidence>
<dbReference type="InterPro" id="IPR036388">
    <property type="entry name" value="WH-like_DNA-bd_sf"/>
</dbReference>
<protein>
    <submittedName>
        <fullName evidence="3">Uncharacterized protein</fullName>
    </submittedName>
</protein>
<dbReference type="AlphaFoldDB" id="A0AAE3IAB9"/>
<dbReference type="SUPFAM" id="SSF46785">
    <property type="entry name" value="Winged helix' DNA-binding domain"/>
    <property type="match status" value="1"/>
</dbReference>
<feature type="region of interest" description="Disordered" evidence="1">
    <location>
        <begin position="47"/>
        <end position="66"/>
    </location>
</feature>
<dbReference type="EMBL" id="JAOPKC010000008">
    <property type="protein sequence ID" value="MCU4718164.1"/>
    <property type="molecule type" value="Genomic_DNA"/>
</dbReference>
<reference evidence="3" key="1">
    <citation type="submission" date="2023-02" db="EMBL/GenBank/DDBJ databases">
        <title>Enrichment on poylsaccharides allowed isolation of novel metabolic and taxonomic groups of Haloarchaea.</title>
        <authorList>
            <person name="Sorokin D.Y."/>
            <person name="Elcheninov A.G."/>
            <person name="Khizhniak T.V."/>
            <person name="Kolganova T.V."/>
            <person name="Kublanov I.V."/>
        </authorList>
    </citation>
    <scope>NUCLEOTIDE SEQUENCE</scope>
    <source>
        <strain evidence="2 4">HArc-curdl5-1</strain>
        <strain evidence="3">HArc-curdl7</strain>
    </source>
</reference>
<feature type="compositionally biased region" description="Basic and acidic residues" evidence="1">
    <location>
        <begin position="47"/>
        <end position="60"/>
    </location>
</feature>
<gene>
    <name evidence="3" type="ORF">OB914_05470</name>
    <name evidence="2" type="ORF">OB916_08825</name>
</gene>
<keyword evidence="4" id="KW-1185">Reference proteome</keyword>
<dbReference type="EMBL" id="JAOPKD010000003">
    <property type="protein sequence ID" value="MCU4726416.1"/>
    <property type="molecule type" value="Genomic_DNA"/>
</dbReference>
<dbReference type="InterPro" id="IPR036390">
    <property type="entry name" value="WH_DNA-bd_sf"/>
</dbReference>
<dbReference type="Proteomes" id="UP001208186">
    <property type="component" value="Unassembled WGS sequence"/>
</dbReference>
<dbReference type="Gene3D" id="1.10.10.10">
    <property type="entry name" value="Winged helix-like DNA-binding domain superfamily/Winged helix DNA-binding domain"/>
    <property type="match status" value="1"/>
</dbReference>
<name>A0AAE3IAB9_9EURY</name>
<comment type="caution">
    <text evidence="3">The sequence shown here is derived from an EMBL/GenBank/DDBJ whole genome shotgun (WGS) entry which is preliminary data.</text>
</comment>
<organism evidence="3 5">
    <name type="scientific">Halapricum hydrolyticum</name>
    <dbReference type="NCBI Taxonomy" id="2979991"/>
    <lineage>
        <taxon>Archaea</taxon>
        <taxon>Methanobacteriati</taxon>
        <taxon>Methanobacteriota</taxon>
        <taxon>Stenosarchaea group</taxon>
        <taxon>Halobacteria</taxon>
        <taxon>Halobacteriales</taxon>
        <taxon>Haloarculaceae</taxon>
        <taxon>Halapricum</taxon>
    </lineage>
</organism>
<accession>A0AAE3IAB9</accession>
<proteinExistence type="predicted"/>
<dbReference type="Proteomes" id="UP001209746">
    <property type="component" value="Unassembled WGS sequence"/>
</dbReference>
<evidence type="ECO:0000313" key="2">
    <source>
        <dbReference type="EMBL" id="MCU4718164.1"/>
    </source>
</evidence>